<protein>
    <submittedName>
        <fullName evidence="1">Uncharacterized protein</fullName>
    </submittedName>
</protein>
<gene>
    <name evidence="1" type="ORF">C2G38_2179347</name>
</gene>
<organism evidence="1 2">
    <name type="scientific">Gigaspora rosea</name>
    <dbReference type="NCBI Taxonomy" id="44941"/>
    <lineage>
        <taxon>Eukaryota</taxon>
        <taxon>Fungi</taxon>
        <taxon>Fungi incertae sedis</taxon>
        <taxon>Mucoromycota</taxon>
        <taxon>Glomeromycotina</taxon>
        <taxon>Glomeromycetes</taxon>
        <taxon>Diversisporales</taxon>
        <taxon>Gigasporaceae</taxon>
        <taxon>Gigaspora</taxon>
    </lineage>
</organism>
<evidence type="ECO:0000313" key="1">
    <source>
        <dbReference type="EMBL" id="RIB20421.1"/>
    </source>
</evidence>
<dbReference type="EMBL" id="QKWP01000418">
    <property type="protein sequence ID" value="RIB20421.1"/>
    <property type="molecule type" value="Genomic_DNA"/>
</dbReference>
<reference evidence="1 2" key="1">
    <citation type="submission" date="2018-06" db="EMBL/GenBank/DDBJ databases">
        <title>Comparative genomics reveals the genomic features of Rhizophagus irregularis, R. cerebriforme, R. diaphanum and Gigaspora rosea, and their symbiotic lifestyle signature.</title>
        <authorList>
            <person name="Morin E."/>
            <person name="San Clemente H."/>
            <person name="Chen E.C.H."/>
            <person name="De La Providencia I."/>
            <person name="Hainaut M."/>
            <person name="Kuo A."/>
            <person name="Kohler A."/>
            <person name="Murat C."/>
            <person name="Tang N."/>
            <person name="Roy S."/>
            <person name="Loubradou J."/>
            <person name="Henrissat B."/>
            <person name="Grigoriev I.V."/>
            <person name="Corradi N."/>
            <person name="Roux C."/>
            <person name="Martin F.M."/>
        </authorList>
    </citation>
    <scope>NUCLEOTIDE SEQUENCE [LARGE SCALE GENOMIC DNA]</scope>
    <source>
        <strain evidence="1 2">DAOM 194757</strain>
    </source>
</reference>
<keyword evidence="2" id="KW-1185">Reference proteome</keyword>
<sequence length="180" mass="20597">MYHINNLLFKLFIENCATLRKLGLYFSKSLELKPEIFYTLGESNQFFLRIQHLSLNEISDGNIEGAITLLKALAKHTTKISTLKINNIVPYYYETQLVHVLINVIKSQEQLRLLALSSIALILEKSGLLLQRLSVEAMNQNFDYVGVHEYSNLEALDDNIRKEVEANVALVPDHYIVVDC</sequence>
<accession>A0A397VF09</accession>
<name>A0A397VF09_9GLOM</name>
<comment type="caution">
    <text evidence="1">The sequence shown here is derived from an EMBL/GenBank/DDBJ whole genome shotgun (WGS) entry which is preliminary data.</text>
</comment>
<evidence type="ECO:0000313" key="2">
    <source>
        <dbReference type="Proteomes" id="UP000266673"/>
    </source>
</evidence>
<dbReference type="Proteomes" id="UP000266673">
    <property type="component" value="Unassembled WGS sequence"/>
</dbReference>
<dbReference type="AlphaFoldDB" id="A0A397VF09"/>
<proteinExistence type="predicted"/>